<feature type="region of interest" description="Disordered" evidence="1">
    <location>
        <begin position="400"/>
        <end position="424"/>
    </location>
</feature>
<organism evidence="5 6">
    <name type="scientific">Cryptosporidium muris (strain RN66)</name>
    <dbReference type="NCBI Taxonomy" id="441375"/>
    <lineage>
        <taxon>Eukaryota</taxon>
        <taxon>Sar</taxon>
        <taxon>Alveolata</taxon>
        <taxon>Apicomplexa</taxon>
        <taxon>Conoidasida</taxon>
        <taxon>Coccidia</taxon>
        <taxon>Eucoccidiorida</taxon>
        <taxon>Eimeriorina</taxon>
        <taxon>Cryptosporidiidae</taxon>
        <taxon>Cryptosporidium</taxon>
    </lineage>
</organism>
<dbReference type="InterPro" id="IPR008936">
    <property type="entry name" value="Rho_GTPase_activation_prot"/>
</dbReference>
<reference evidence="5" key="1">
    <citation type="submission" date="2008-06" db="EMBL/GenBank/DDBJ databases">
        <authorList>
            <person name="Lorenzi H."/>
            <person name="Inman J."/>
            <person name="Miller J."/>
            <person name="Schobel S."/>
            <person name="Amedeo P."/>
            <person name="Caler E.V."/>
            <person name="da Silva J."/>
        </authorList>
    </citation>
    <scope>NUCLEOTIDE SEQUENCE [LARGE SCALE GENOMIC DNA]</scope>
    <source>
        <strain evidence="5">RN66</strain>
    </source>
</reference>
<proteinExistence type="predicted"/>
<sequence length="424" mass="47750">MSQSSQLYMDSDAETDPTIYDKIVQSAKNEVFNSYHGTRFLYYLCEDNLGRPVLVLVACFLPTDVSALDKAMRYAVSSTKEYVQKDFVLIYCLTRTNVLSDKSGGFLQAFYGLLPKDFKKNLKKVIMFHYGISNRAFMSVISSYMSPKFMKKLEYADTIKDLCRFLPNIPTEEVCSRLPYVVQHDDAELSGVEVPRVFSLHIVDLCNNYGFLVPNYGRVPEILVDLTQQLSKPDVICTPELFTLQTSASNLYSLVGEIDSGDPFRSTDSDIPALVSAFRLLLDALEEPLLGRNIFALLQKQSSTGVNELSHTFYINLLRETIATLTVSARVSLMFIVHFFAFVTSKARFNNMSPRRIAEIFAPAFCRPTVTSNTMYQTIPICVECITSLISDPDAIFTTQDGGDSAKQVTKVRPKIEEDEESDE</sequence>
<keyword evidence="6" id="KW-1185">Reference proteome</keyword>
<dbReference type="Gene3D" id="1.10.555.10">
    <property type="entry name" value="Rho GTPase activation protein"/>
    <property type="match status" value="1"/>
</dbReference>
<keyword evidence="2" id="KW-0812">Transmembrane</keyword>
<dbReference type="eggNOG" id="KOG4406">
    <property type="taxonomic scope" value="Eukaryota"/>
</dbReference>
<dbReference type="GeneID" id="6995660"/>
<feature type="domain" description="Rho-GAP" evidence="4">
    <location>
        <begin position="203"/>
        <end position="397"/>
    </location>
</feature>
<feature type="transmembrane region" description="Helical" evidence="2">
    <location>
        <begin position="322"/>
        <end position="343"/>
    </location>
</feature>
<evidence type="ECO:0000313" key="6">
    <source>
        <dbReference type="Proteomes" id="UP000001460"/>
    </source>
</evidence>
<dbReference type="Proteomes" id="UP000001460">
    <property type="component" value="Unassembled WGS sequence"/>
</dbReference>
<dbReference type="OrthoDB" id="19923at2759"/>
<dbReference type="Gene3D" id="3.40.525.10">
    <property type="entry name" value="CRAL-TRIO lipid binding domain"/>
    <property type="match status" value="1"/>
</dbReference>
<protein>
    <submittedName>
        <fullName evidence="5">RhoGAP domain-containing protein</fullName>
    </submittedName>
</protein>
<dbReference type="RefSeq" id="XP_002140404.1">
    <property type="nucleotide sequence ID" value="XM_002140368.1"/>
</dbReference>
<keyword evidence="2" id="KW-0472">Membrane</keyword>
<dbReference type="PANTHER" id="PTHR45808:SF2">
    <property type="entry name" value="RHO GTPASE-ACTIVATING PROTEIN 68F"/>
    <property type="match status" value="1"/>
</dbReference>
<evidence type="ECO:0000259" key="4">
    <source>
        <dbReference type="PROSITE" id="PS50238"/>
    </source>
</evidence>
<dbReference type="STRING" id="441375.B6AD51"/>
<evidence type="ECO:0000313" key="5">
    <source>
        <dbReference type="EMBL" id="EEA06055.1"/>
    </source>
</evidence>
<evidence type="ECO:0000256" key="2">
    <source>
        <dbReference type="SAM" id="Phobius"/>
    </source>
</evidence>
<dbReference type="CDD" id="cd00159">
    <property type="entry name" value="RhoGAP"/>
    <property type="match status" value="1"/>
</dbReference>
<gene>
    <name evidence="5" type="ORF">CMU_018120</name>
</gene>
<accession>B6AD51</accession>
<dbReference type="EMBL" id="DS989728">
    <property type="protein sequence ID" value="EEA06055.1"/>
    <property type="molecule type" value="Genomic_DNA"/>
</dbReference>
<dbReference type="SUPFAM" id="SSF52087">
    <property type="entry name" value="CRAL/TRIO domain"/>
    <property type="match status" value="1"/>
</dbReference>
<dbReference type="PANTHER" id="PTHR45808">
    <property type="entry name" value="RHO GTPASE-ACTIVATING PROTEIN 68F"/>
    <property type="match status" value="1"/>
</dbReference>
<dbReference type="SMART" id="SM00324">
    <property type="entry name" value="RhoGAP"/>
    <property type="match status" value="1"/>
</dbReference>
<dbReference type="PROSITE" id="PS50238">
    <property type="entry name" value="RHOGAP"/>
    <property type="match status" value="1"/>
</dbReference>
<evidence type="ECO:0000259" key="3">
    <source>
        <dbReference type="PROSITE" id="PS50191"/>
    </source>
</evidence>
<dbReference type="InterPro" id="IPR001251">
    <property type="entry name" value="CRAL-TRIO_dom"/>
</dbReference>
<evidence type="ECO:0000256" key="1">
    <source>
        <dbReference type="SAM" id="MobiDB-lite"/>
    </source>
</evidence>
<dbReference type="OMA" id="SHNPDCD"/>
<dbReference type="GO" id="GO:0005096">
    <property type="term" value="F:GTPase activator activity"/>
    <property type="evidence" value="ECO:0007669"/>
    <property type="project" value="TreeGrafter"/>
</dbReference>
<dbReference type="CDD" id="cd00170">
    <property type="entry name" value="SEC14"/>
    <property type="match status" value="1"/>
</dbReference>
<dbReference type="SUPFAM" id="SSF48350">
    <property type="entry name" value="GTPase activation domain, GAP"/>
    <property type="match status" value="1"/>
</dbReference>
<dbReference type="AlphaFoldDB" id="B6AD51"/>
<dbReference type="GO" id="GO:0007264">
    <property type="term" value="P:small GTPase-mediated signal transduction"/>
    <property type="evidence" value="ECO:0007669"/>
    <property type="project" value="TreeGrafter"/>
</dbReference>
<dbReference type="Pfam" id="PF00620">
    <property type="entry name" value="RhoGAP"/>
    <property type="match status" value="1"/>
</dbReference>
<dbReference type="VEuPathDB" id="CryptoDB:CMU_018120"/>
<name>B6AD51_CRYMR</name>
<keyword evidence="2" id="KW-1133">Transmembrane helix</keyword>
<feature type="domain" description="CRAL-TRIO" evidence="3">
    <location>
        <begin position="28"/>
        <end position="190"/>
    </location>
</feature>
<dbReference type="InterPro" id="IPR000198">
    <property type="entry name" value="RhoGAP_dom"/>
</dbReference>
<dbReference type="Pfam" id="PF13716">
    <property type="entry name" value="CRAL_TRIO_2"/>
    <property type="match status" value="1"/>
</dbReference>
<dbReference type="InterPro" id="IPR036865">
    <property type="entry name" value="CRAL-TRIO_dom_sf"/>
</dbReference>
<dbReference type="PROSITE" id="PS50191">
    <property type="entry name" value="CRAL_TRIO"/>
    <property type="match status" value="1"/>
</dbReference>
<dbReference type="GO" id="GO:0005737">
    <property type="term" value="C:cytoplasm"/>
    <property type="evidence" value="ECO:0007669"/>
    <property type="project" value="TreeGrafter"/>
</dbReference>